<dbReference type="Gene3D" id="3.90.550.10">
    <property type="entry name" value="Spore Coat Polysaccharide Biosynthesis Protein SpsA, Chain A"/>
    <property type="match status" value="1"/>
</dbReference>
<dbReference type="PANTHER" id="PTHR22916">
    <property type="entry name" value="GLYCOSYLTRANSFERASE"/>
    <property type="match status" value="1"/>
</dbReference>
<keyword evidence="2" id="KW-0808">Transferase</keyword>
<gene>
    <name evidence="2" type="ORF">DQQ01_04745</name>
</gene>
<dbReference type="CDD" id="cd00761">
    <property type="entry name" value="Glyco_tranf_GTA_type"/>
    <property type="match status" value="1"/>
</dbReference>
<evidence type="ECO:0000259" key="1">
    <source>
        <dbReference type="Pfam" id="PF00535"/>
    </source>
</evidence>
<dbReference type="InterPro" id="IPR001173">
    <property type="entry name" value="Glyco_trans_2-like"/>
</dbReference>
<proteinExistence type="predicted"/>
<dbReference type="GO" id="GO:0016758">
    <property type="term" value="F:hexosyltransferase activity"/>
    <property type="evidence" value="ECO:0007669"/>
    <property type="project" value="UniProtKB-ARBA"/>
</dbReference>
<dbReference type="SUPFAM" id="SSF53448">
    <property type="entry name" value="Nucleotide-diphospho-sugar transferases"/>
    <property type="match status" value="1"/>
</dbReference>
<dbReference type="PANTHER" id="PTHR22916:SF3">
    <property type="entry name" value="UDP-GLCNAC:BETAGAL BETA-1,3-N-ACETYLGLUCOSAMINYLTRANSFERASE-LIKE PROTEIN 1"/>
    <property type="match status" value="1"/>
</dbReference>
<evidence type="ECO:0000313" key="2">
    <source>
        <dbReference type="EMBL" id="AWY97569.1"/>
    </source>
</evidence>
<sequence>MEKILTITIPSYNVEKYLQQTLDSFIDDEILNDIEVLVVDDGSKDRTATIGKAYEEKYPDTFRVISKENGGHGSTINRGIQEAKGKYFKVVDGDDWVYTEDFIKLVKALKTCNADYIVTNYYEVNDKTGEKTPREYREFQKKDIWKFSEAAQVKQIGMHPLVIKTEILKKNQIRLDEHCFYVDVEYILYPVPYVETVQYLNLFVYMYRLAVTTQSVSLAGYQKHMQNHIDVILHLTEFFNKYQKYGEKEKIDYIGKRIAQMVGDQITIFMSFSEKDKEMKKKFMEFDRALKAASPEIYHRSGEESGTLRLFRKMNFKCYPWIAKMCKKRNHIGED</sequence>
<dbReference type="Pfam" id="PF00535">
    <property type="entry name" value="Glycos_transf_2"/>
    <property type="match status" value="1"/>
</dbReference>
<dbReference type="RefSeq" id="WP_111918833.1">
    <property type="nucleotide sequence ID" value="NZ_CP030280.1"/>
</dbReference>
<protein>
    <submittedName>
        <fullName evidence="2">Glycosyltransferase family 2 protein</fullName>
    </submittedName>
</protein>
<feature type="domain" description="Glycosyltransferase 2-like" evidence="1">
    <location>
        <begin position="6"/>
        <end position="136"/>
    </location>
</feature>
<organism evidence="2 3">
    <name type="scientific">Blautia argi</name>
    <dbReference type="NCBI Taxonomy" id="1912897"/>
    <lineage>
        <taxon>Bacteria</taxon>
        <taxon>Bacillati</taxon>
        <taxon>Bacillota</taxon>
        <taxon>Clostridia</taxon>
        <taxon>Lachnospirales</taxon>
        <taxon>Lachnospiraceae</taxon>
        <taxon>Blautia</taxon>
    </lineage>
</organism>
<dbReference type="KEGG" id="blau:DQQ01_04745"/>
<keyword evidence="3" id="KW-1185">Reference proteome</keyword>
<accession>A0A2Z4U9W4</accession>
<name>A0A2Z4U9W4_9FIRM</name>
<reference evidence="3" key="1">
    <citation type="submission" date="2018-06" db="EMBL/GenBank/DDBJ databases">
        <title>Description of Blautia argi sp. nov., a new anaerobic isolated from dog feces.</title>
        <authorList>
            <person name="Chang Y.-H."/>
            <person name="Paek J."/>
            <person name="Shin Y."/>
        </authorList>
    </citation>
    <scope>NUCLEOTIDE SEQUENCE [LARGE SCALE GENOMIC DNA]</scope>
    <source>
        <strain evidence="3">KCTC 15426</strain>
    </source>
</reference>
<dbReference type="OrthoDB" id="9810303at2"/>
<dbReference type="AlphaFoldDB" id="A0A2Z4U9W4"/>
<dbReference type="Proteomes" id="UP000250003">
    <property type="component" value="Chromosome"/>
</dbReference>
<evidence type="ECO:0000313" key="3">
    <source>
        <dbReference type="Proteomes" id="UP000250003"/>
    </source>
</evidence>
<dbReference type="InterPro" id="IPR029044">
    <property type="entry name" value="Nucleotide-diphossugar_trans"/>
</dbReference>
<dbReference type="EMBL" id="CP030280">
    <property type="protein sequence ID" value="AWY97569.1"/>
    <property type="molecule type" value="Genomic_DNA"/>
</dbReference>